<feature type="region of interest" description="Disordered" evidence="6">
    <location>
        <begin position="332"/>
        <end position="352"/>
    </location>
</feature>
<dbReference type="InterPro" id="IPR013087">
    <property type="entry name" value="Znf_C2H2_type"/>
</dbReference>
<evidence type="ECO:0000256" key="2">
    <source>
        <dbReference type="ARBA" id="ARBA00022737"/>
    </source>
</evidence>
<comment type="similarity">
    <text evidence="1">Belongs to the ankyrin SOCS box (ASB) family.</text>
</comment>
<keyword evidence="3 4" id="KW-0040">ANK repeat</keyword>
<keyword evidence="5" id="KW-0479">Metal-binding</keyword>
<dbReference type="InterPro" id="IPR002110">
    <property type="entry name" value="Ankyrin_rpt"/>
</dbReference>
<keyword evidence="5" id="KW-0862">Zinc</keyword>
<dbReference type="Proteomes" id="UP001161247">
    <property type="component" value="Chromosome 3"/>
</dbReference>
<protein>
    <submittedName>
        <fullName evidence="8">OLC1v1034454C1</fullName>
    </submittedName>
</protein>
<dbReference type="SUPFAM" id="SSF57667">
    <property type="entry name" value="beta-beta-alpha zinc fingers"/>
    <property type="match status" value="1"/>
</dbReference>
<dbReference type="PANTHER" id="PTHR24136:SF15">
    <property type="entry name" value="ANK_REP_REGION DOMAIN-CONTAINING PROTEIN"/>
    <property type="match status" value="1"/>
</dbReference>
<dbReference type="AlphaFoldDB" id="A0AAV1CQS1"/>
<keyword evidence="9" id="KW-1185">Reference proteome</keyword>
<feature type="domain" description="C2H2-type" evidence="7">
    <location>
        <begin position="133"/>
        <end position="160"/>
    </location>
</feature>
<dbReference type="GO" id="GO:0045732">
    <property type="term" value="P:positive regulation of protein catabolic process"/>
    <property type="evidence" value="ECO:0007669"/>
    <property type="project" value="TreeGrafter"/>
</dbReference>
<accession>A0AAV1CQS1</accession>
<dbReference type="SUPFAM" id="SSF48403">
    <property type="entry name" value="Ankyrin repeat"/>
    <property type="match status" value="1"/>
</dbReference>
<evidence type="ECO:0000256" key="6">
    <source>
        <dbReference type="SAM" id="MobiDB-lite"/>
    </source>
</evidence>
<dbReference type="InterPro" id="IPR036770">
    <property type="entry name" value="Ankyrin_rpt-contain_sf"/>
</dbReference>
<name>A0AAV1CQS1_OLDCO</name>
<evidence type="ECO:0000256" key="5">
    <source>
        <dbReference type="PROSITE-ProRule" id="PRU00042"/>
    </source>
</evidence>
<dbReference type="Gene3D" id="1.25.40.20">
    <property type="entry name" value="Ankyrin repeat-containing domain"/>
    <property type="match status" value="1"/>
</dbReference>
<feature type="domain" description="C2H2-type" evidence="7">
    <location>
        <begin position="235"/>
        <end position="257"/>
    </location>
</feature>
<dbReference type="PANTHER" id="PTHR24136">
    <property type="entry name" value="SOWAH (DROSOPHILA) HOMOLOG"/>
    <property type="match status" value="1"/>
</dbReference>
<keyword evidence="5" id="KW-0863">Zinc-finger</keyword>
<dbReference type="SMART" id="SM00355">
    <property type="entry name" value="ZnF_C2H2"/>
    <property type="match status" value="2"/>
</dbReference>
<feature type="repeat" description="ANK" evidence="4">
    <location>
        <begin position="487"/>
        <end position="519"/>
    </location>
</feature>
<evidence type="ECO:0000313" key="8">
    <source>
        <dbReference type="EMBL" id="CAI9097930.1"/>
    </source>
</evidence>
<evidence type="ECO:0000256" key="4">
    <source>
        <dbReference type="PROSITE-ProRule" id="PRU00023"/>
    </source>
</evidence>
<dbReference type="Pfam" id="PF13912">
    <property type="entry name" value="zf-C2H2_6"/>
    <property type="match status" value="2"/>
</dbReference>
<dbReference type="PROSITE" id="PS50088">
    <property type="entry name" value="ANK_REPEAT"/>
    <property type="match status" value="3"/>
</dbReference>
<feature type="region of interest" description="Disordered" evidence="6">
    <location>
        <begin position="264"/>
        <end position="287"/>
    </location>
</feature>
<dbReference type="PROSITE" id="PS50297">
    <property type="entry name" value="ANK_REP_REGION"/>
    <property type="match status" value="2"/>
</dbReference>
<dbReference type="PROSITE" id="PS00028">
    <property type="entry name" value="ZINC_FINGER_C2H2_1"/>
    <property type="match status" value="2"/>
</dbReference>
<reference evidence="8" key="1">
    <citation type="submission" date="2023-03" db="EMBL/GenBank/DDBJ databases">
        <authorList>
            <person name="Julca I."/>
        </authorList>
    </citation>
    <scope>NUCLEOTIDE SEQUENCE</scope>
</reference>
<evidence type="ECO:0000313" key="9">
    <source>
        <dbReference type="Proteomes" id="UP001161247"/>
    </source>
</evidence>
<dbReference type="InterPro" id="IPR036236">
    <property type="entry name" value="Znf_C2H2_sf"/>
</dbReference>
<dbReference type="PROSITE" id="PS50157">
    <property type="entry name" value="ZINC_FINGER_C2H2_2"/>
    <property type="match status" value="2"/>
</dbReference>
<sequence>MEIHNQEEEAMVMAGSRHIFKGKRTKRQRSVSSFVLTMATAATSSCSSGPEFSYGGGGGGGGVFLDVNYTPSPSDSGELAQSSVEEEDMANCLILLAQGRNSNSQQKQMISSSISQQPGIIISRPPSAAADVYQCKTCDRCFPSFQALGGHRASHKKPKVTPEEKKQAAMLIGNGSHESSSSTSTTVRLIAQQEDTSLSLQIPGRTDSCNIITTSNSNHQNNNNNNNNNNKSRVHECSICGAEFSSGQALGGHMRRHRPLPSTTMVSSGTNFEDSHHHHHHHQEVKKQRTLLSLDLNLPASSEPEEGGGEEEDCKNLNAAVFLSGTWEPLSTEEHTEKGGREMAVPGRRNGMMSDDEEDGALFGGDVEFVEAGSDSDTPPHLRELAAAAQLGNVDQLRSALDNLDGSIDEAVEDGDTALHLTCLYGHLPCVQLLLERGASLEVKDEDGAIPLHDACAGGFTDIVQLLLSSASGPEAVKRMLESVDVEGDTPLHHAARGEHPAVVRLLLAYGASPTMTNIYGKVPSELADPDTEAKSILEEAVSSLTSS</sequence>
<dbReference type="FunFam" id="1.25.40.20:FF:000316">
    <property type="entry name" value="BRCA1-associated RING domain protein 1"/>
    <property type="match status" value="1"/>
</dbReference>
<dbReference type="Pfam" id="PF00023">
    <property type="entry name" value="Ank"/>
    <property type="match status" value="1"/>
</dbReference>
<evidence type="ECO:0000256" key="1">
    <source>
        <dbReference type="ARBA" id="ARBA00005949"/>
    </source>
</evidence>
<proteinExistence type="inferred from homology"/>
<gene>
    <name evidence="8" type="ORF">OLC1_LOCUS8283</name>
</gene>
<keyword evidence="2" id="KW-0677">Repeat</keyword>
<organism evidence="8 9">
    <name type="scientific">Oldenlandia corymbosa var. corymbosa</name>
    <dbReference type="NCBI Taxonomy" id="529605"/>
    <lineage>
        <taxon>Eukaryota</taxon>
        <taxon>Viridiplantae</taxon>
        <taxon>Streptophyta</taxon>
        <taxon>Embryophyta</taxon>
        <taxon>Tracheophyta</taxon>
        <taxon>Spermatophyta</taxon>
        <taxon>Magnoliopsida</taxon>
        <taxon>eudicotyledons</taxon>
        <taxon>Gunneridae</taxon>
        <taxon>Pentapetalae</taxon>
        <taxon>asterids</taxon>
        <taxon>lamiids</taxon>
        <taxon>Gentianales</taxon>
        <taxon>Rubiaceae</taxon>
        <taxon>Rubioideae</taxon>
        <taxon>Spermacoceae</taxon>
        <taxon>Hedyotis-Oldenlandia complex</taxon>
        <taxon>Oldenlandia</taxon>
    </lineage>
</organism>
<dbReference type="GO" id="GO:0016567">
    <property type="term" value="P:protein ubiquitination"/>
    <property type="evidence" value="ECO:0007669"/>
    <property type="project" value="TreeGrafter"/>
</dbReference>
<dbReference type="GO" id="GO:0008270">
    <property type="term" value="F:zinc ion binding"/>
    <property type="evidence" value="ECO:0007669"/>
    <property type="project" value="UniProtKB-KW"/>
</dbReference>
<dbReference type="SMART" id="SM00248">
    <property type="entry name" value="ANK"/>
    <property type="match status" value="3"/>
</dbReference>
<feature type="repeat" description="ANK" evidence="4">
    <location>
        <begin position="414"/>
        <end position="446"/>
    </location>
</feature>
<dbReference type="InterPro" id="IPR051573">
    <property type="entry name" value="Ankyrin-SOCS_box_domain"/>
</dbReference>
<evidence type="ECO:0000256" key="3">
    <source>
        <dbReference type="ARBA" id="ARBA00023043"/>
    </source>
</evidence>
<feature type="compositionally biased region" description="Basic and acidic residues" evidence="6">
    <location>
        <begin position="332"/>
        <end position="341"/>
    </location>
</feature>
<feature type="repeat" description="ANK" evidence="4">
    <location>
        <begin position="447"/>
        <end position="479"/>
    </location>
</feature>
<dbReference type="Pfam" id="PF12796">
    <property type="entry name" value="Ank_2"/>
    <property type="match status" value="1"/>
</dbReference>
<dbReference type="EMBL" id="OX459120">
    <property type="protein sequence ID" value="CAI9097930.1"/>
    <property type="molecule type" value="Genomic_DNA"/>
</dbReference>
<evidence type="ECO:0000259" key="7">
    <source>
        <dbReference type="PROSITE" id="PS50157"/>
    </source>
</evidence>